<evidence type="ECO:0000256" key="2">
    <source>
        <dbReference type="ARBA" id="ARBA00022723"/>
    </source>
</evidence>
<evidence type="ECO:0000256" key="3">
    <source>
        <dbReference type="ARBA" id="ARBA00022833"/>
    </source>
</evidence>
<dbReference type="Pfam" id="PF00172">
    <property type="entry name" value="Zn_clus"/>
    <property type="match status" value="1"/>
</dbReference>
<dbReference type="GO" id="GO:0006351">
    <property type="term" value="P:DNA-templated transcription"/>
    <property type="evidence" value="ECO:0007669"/>
    <property type="project" value="InterPro"/>
</dbReference>
<feature type="region of interest" description="Disordered" evidence="8">
    <location>
        <begin position="17"/>
        <end position="51"/>
    </location>
</feature>
<protein>
    <recommendedName>
        <fullName evidence="9">Zn(2)-C6 fungal-type domain-containing protein</fullName>
    </recommendedName>
</protein>
<evidence type="ECO:0000256" key="8">
    <source>
        <dbReference type="SAM" id="MobiDB-lite"/>
    </source>
</evidence>
<feature type="compositionally biased region" description="Low complexity" evidence="8">
    <location>
        <begin position="637"/>
        <end position="655"/>
    </location>
</feature>
<evidence type="ECO:0000256" key="6">
    <source>
        <dbReference type="ARBA" id="ARBA00023163"/>
    </source>
</evidence>
<dbReference type="PANTHER" id="PTHR47782:SF8">
    <property type="entry name" value="ZN(II)2CYS6 TRANSCRIPTION FACTOR (EUROFUNG)"/>
    <property type="match status" value="1"/>
</dbReference>
<dbReference type="InterPro" id="IPR001138">
    <property type="entry name" value="Zn2Cys6_DnaBD"/>
</dbReference>
<dbReference type="GO" id="GO:0005634">
    <property type="term" value="C:nucleus"/>
    <property type="evidence" value="ECO:0007669"/>
    <property type="project" value="UniProtKB-SubCell"/>
</dbReference>
<keyword evidence="5" id="KW-0238">DNA-binding</keyword>
<dbReference type="GO" id="GO:0043565">
    <property type="term" value="F:sequence-specific DNA binding"/>
    <property type="evidence" value="ECO:0007669"/>
    <property type="project" value="TreeGrafter"/>
</dbReference>
<keyword evidence="7" id="KW-0539">Nucleus</keyword>
<dbReference type="PROSITE" id="PS50048">
    <property type="entry name" value="ZN2_CY6_FUNGAL_2"/>
    <property type="match status" value="1"/>
</dbReference>
<dbReference type="PROSITE" id="PS00463">
    <property type="entry name" value="ZN2_CY6_FUNGAL_1"/>
    <property type="match status" value="1"/>
</dbReference>
<dbReference type="AlphaFoldDB" id="A0A3M7I7S6"/>
<evidence type="ECO:0000256" key="1">
    <source>
        <dbReference type="ARBA" id="ARBA00004123"/>
    </source>
</evidence>
<accession>A0A3M7I7S6</accession>
<dbReference type="VEuPathDB" id="FungiDB:BTJ68_01593"/>
<dbReference type="GO" id="GO:0045944">
    <property type="term" value="P:positive regulation of transcription by RNA polymerase II"/>
    <property type="evidence" value="ECO:0007669"/>
    <property type="project" value="TreeGrafter"/>
</dbReference>
<evidence type="ECO:0000259" key="9">
    <source>
        <dbReference type="PROSITE" id="PS50048"/>
    </source>
</evidence>
<keyword evidence="2" id="KW-0479">Metal-binding</keyword>
<dbReference type="InterPro" id="IPR007219">
    <property type="entry name" value="XnlR_reg_dom"/>
</dbReference>
<keyword evidence="4" id="KW-0805">Transcription regulation</keyword>
<feature type="domain" description="Zn(2)-C6 fungal-type" evidence="9">
    <location>
        <begin position="57"/>
        <end position="87"/>
    </location>
</feature>
<dbReference type="PANTHER" id="PTHR47782">
    <property type="entry name" value="ZN(II)2CYS6 TRANSCRIPTION FACTOR (EUROFUNG)-RELATED"/>
    <property type="match status" value="1"/>
</dbReference>
<dbReference type="CDD" id="cd00067">
    <property type="entry name" value="GAL4"/>
    <property type="match status" value="1"/>
</dbReference>
<comment type="caution">
    <text evidence="10">The sequence shown here is derived from an EMBL/GenBank/DDBJ whole genome shotgun (WGS) entry which is preliminary data.</text>
</comment>
<feature type="compositionally biased region" description="Polar residues" evidence="8">
    <location>
        <begin position="620"/>
        <end position="630"/>
    </location>
</feature>
<gene>
    <name evidence="10" type="ORF">D0859_14516</name>
</gene>
<dbReference type="Pfam" id="PF04082">
    <property type="entry name" value="Fungal_trans"/>
    <property type="match status" value="1"/>
</dbReference>
<dbReference type="CDD" id="cd12148">
    <property type="entry name" value="fungal_TF_MHR"/>
    <property type="match status" value="1"/>
</dbReference>
<evidence type="ECO:0000313" key="10">
    <source>
        <dbReference type="EMBL" id="RMZ21478.1"/>
    </source>
</evidence>
<feature type="compositionally biased region" description="Low complexity" evidence="8">
    <location>
        <begin position="681"/>
        <end position="696"/>
    </location>
</feature>
<organism evidence="10 11">
    <name type="scientific">Hortaea werneckii</name>
    <name type="common">Black yeast</name>
    <name type="synonym">Cladosporium werneckii</name>
    <dbReference type="NCBI Taxonomy" id="91943"/>
    <lineage>
        <taxon>Eukaryota</taxon>
        <taxon>Fungi</taxon>
        <taxon>Dikarya</taxon>
        <taxon>Ascomycota</taxon>
        <taxon>Pezizomycotina</taxon>
        <taxon>Dothideomycetes</taxon>
        <taxon>Dothideomycetidae</taxon>
        <taxon>Mycosphaerellales</taxon>
        <taxon>Teratosphaeriaceae</taxon>
        <taxon>Hortaea</taxon>
    </lineage>
</organism>
<dbReference type="SUPFAM" id="SSF57701">
    <property type="entry name" value="Zn2/Cys6 DNA-binding domain"/>
    <property type="match status" value="1"/>
</dbReference>
<keyword evidence="6" id="KW-0804">Transcription</keyword>
<evidence type="ECO:0000313" key="11">
    <source>
        <dbReference type="Proteomes" id="UP000281677"/>
    </source>
</evidence>
<reference evidence="10 11" key="1">
    <citation type="journal article" date="2018" name="BMC Genomics">
        <title>Genomic evidence for intraspecific hybridization in a clonal and extremely halotolerant yeast.</title>
        <authorList>
            <person name="Gostincar C."/>
            <person name="Stajich J.E."/>
            <person name="Zupancic J."/>
            <person name="Zalar P."/>
            <person name="Gunde-Cimerman N."/>
        </authorList>
    </citation>
    <scope>NUCLEOTIDE SEQUENCE [LARGE SCALE GENOMIC DNA]</scope>
    <source>
        <strain evidence="10 11">EXF-120</strain>
    </source>
</reference>
<dbReference type="EMBL" id="QWIT01000664">
    <property type="protein sequence ID" value="RMZ21478.1"/>
    <property type="molecule type" value="Genomic_DNA"/>
</dbReference>
<feature type="region of interest" description="Disordered" evidence="8">
    <location>
        <begin position="619"/>
        <end position="704"/>
    </location>
</feature>
<keyword evidence="3" id="KW-0862">Zinc</keyword>
<dbReference type="InterPro" id="IPR036864">
    <property type="entry name" value="Zn2-C6_fun-type_DNA-bd_sf"/>
</dbReference>
<comment type="subcellular location">
    <subcellularLocation>
        <location evidence="1">Nucleus</location>
    </subcellularLocation>
</comment>
<evidence type="ECO:0000256" key="4">
    <source>
        <dbReference type="ARBA" id="ARBA00023015"/>
    </source>
</evidence>
<dbReference type="Proteomes" id="UP000281677">
    <property type="component" value="Unassembled WGS sequence"/>
</dbReference>
<name>A0A3M7I7S6_HORWE</name>
<proteinExistence type="predicted"/>
<dbReference type="SMART" id="SM00906">
    <property type="entry name" value="Fungal_trans"/>
    <property type="match status" value="1"/>
</dbReference>
<dbReference type="SMART" id="SM00066">
    <property type="entry name" value="GAL4"/>
    <property type="match status" value="1"/>
</dbReference>
<evidence type="ECO:0000256" key="7">
    <source>
        <dbReference type="ARBA" id="ARBA00023242"/>
    </source>
</evidence>
<evidence type="ECO:0000256" key="5">
    <source>
        <dbReference type="ARBA" id="ARBA00023125"/>
    </source>
</evidence>
<sequence length="860" mass="97069">MRAGQKSRGEKVLLASAMAPQPASVRHTVAASRGKPALKTEGSTEGSPSQVAHTLTACTRCRQRKTRCDPGLPKCGPCDRTSSVCEYYDSSKGHNVNRNYVVYLQHKVRELEEELERVEGEDSAEDPEAMMRAADVRMYDAKESKFLGPSSGIAITRLVMQLAKQFTDSKSIKDIVPEQRARQIKEIYQQEQAKPTSKIYPLISDVAANELPNRNLTDLLIQLYKLKVQPMYPALHEPTLDKDIDAVYERGEEASPYQNFVCRMVLAISLQKMDTQYAGLADSYYLAALTYMEPVVRPMDMRTLQCFALMAEYSLLTPTRTAIYYIVGIAVRLAQALGYNEEKTVTRTRADGKPNFLEMDMRRRLFWCIFVMDCGLAHSLGRPAILATSHEHIDVAWFETCDDKYITPDGVDPIAPRPTLKKWIAIHFFKMRLLQLEIRRKLYQRKRFEPKDDNDSWFHEMDAKLCAWRDAAPNSDEGIGLDKVWFIGRYNTMIVFMYRPSPQVPRPMASSALKCYDACAYNIYMQRGQIKNRNVDLTWIFTQSIFMAINTMLWSLSYIEVRRTHSKADVVQYLDVAMEAIQLASERWPGVASAVQLYQNLIEAILKIYEKDCDVPIAATTPSDFNSPTAYQDALNRSRTTSPATASSNTSVSTPPMDKVPHAQFHQRARRSVEPPPPMPYQSDPPNMRPTAASPVTTPPPPAMPIPPSLSNQPSFEDQAFQVPAPQFQQPTNFNMSSYNNPLPDYSPELGVWSTAPQPPMVAYATQTSMPTYDAYTNPVFDPNSQVYPFPATNDPTLDPTFMSQYMDFENNGAFGEGLNLDQQQELMQSLETSGMDDIQSMITSTLSAITPKPQQQAPH</sequence>
<dbReference type="GO" id="GO:0000981">
    <property type="term" value="F:DNA-binding transcription factor activity, RNA polymerase II-specific"/>
    <property type="evidence" value="ECO:0007669"/>
    <property type="project" value="InterPro"/>
</dbReference>
<dbReference type="InterPro" id="IPR052202">
    <property type="entry name" value="Yeast_MetPath_Reg"/>
</dbReference>
<dbReference type="GO" id="GO:0008270">
    <property type="term" value="F:zinc ion binding"/>
    <property type="evidence" value="ECO:0007669"/>
    <property type="project" value="InterPro"/>
</dbReference>
<dbReference type="OrthoDB" id="5416384at2759"/>
<dbReference type="Gene3D" id="4.10.240.10">
    <property type="entry name" value="Zn(2)-C6 fungal-type DNA-binding domain"/>
    <property type="match status" value="1"/>
</dbReference>
<feature type="compositionally biased region" description="Polar residues" evidence="8">
    <location>
        <begin position="41"/>
        <end position="51"/>
    </location>
</feature>